<sequence length="374" mass="41662">MKNRFIKSLLGIVISLSMILAFTSNFTLAATQSEYMEMRSFVRSTLAQNHVRGSVVVVKNGQPRQISYGYGWYGKKLGNGNEKVVYPVGSLQKIITGAMIVQLINEKNGTDQEFSQYTKISRWYPNLKNADEISVGNLLTHTSGIMATRTEINRGYVYSEDNAVNWLINHINASTMKPVGTYFYNNANFILLAGIIAKITGQSYEANLQTRIIDKLGLTHTYLYRNIPSSMTDAISYNWNGYHNYQNPAYVKASLASQILGAGNLFSTPMDYYHIMVGLTDGSILSADDFHYLTHIASTRTGYSGGMYLKNNDSLKTVYGNLGGTHFGNWVQLTTDNQNGLIMFLNQTTDSEAANKAVGYQILNHIKANTFIAN</sequence>
<reference evidence="3 4" key="1">
    <citation type="submission" date="2012-06" db="EMBL/GenBank/DDBJ databases">
        <title>Draft genome sequence of Lactobacillus gigeriorum CRBIP 24.85T, isolated from chicken crop.</title>
        <authorList>
            <person name="Cousin S."/>
            <person name="Ma L."/>
            <person name="Creno S."/>
            <person name="Clermont D."/>
            <person name="Loux V."/>
            <person name="Bizet C."/>
            <person name="Bouchier C."/>
        </authorList>
    </citation>
    <scope>NUCLEOTIDE SEQUENCE [LARGE SCALE GENOMIC DNA]</scope>
    <source>
        <strain evidence="4">CRBIP 24.85T</strain>
    </source>
</reference>
<gene>
    <name evidence="3" type="ORF">BN52_05150</name>
</gene>
<comment type="caution">
    <text evidence="3">The sequence shown here is derived from an EMBL/GenBank/DDBJ whole genome shotgun (WGS) entry which is preliminary data.</text>
</comment>
<dbReference type="InterPro" id="IPR001466">
    <property type="entry name" value="Beta-lactam-related"/>
</dbReference>
<dbReference type="Proteomes" id="UP000009326">
    <property type="component" value="Unassembled WGS sequence"/>
</dbReference>
<dbReference type="GO" id="GO:0008800">
    <property type="term" value="F:beta-lactamase activity"/>
    <property type="evidence" value="ECO:0007669"/>
    <property type="project" value="UniProtKB-EC"/>
</dbReference>
<name>I7KPT3_9LACO</name>
<dbReference type="InterPro" id="IPR012338">
    <property type="entry name" value="Beta-lactam/transpept-like"/>
</dbReference>
<dbReference type="AlphaFoldDB" id="I7KPT3"/>
<feature type="signal peptide" evidence="1">
    <location>
        <begin position="1"/>
        <end position="29"/>
    </location>
</feature>
<dbReference type="EMBL" id="CAKC01000072">
    <property type="protein sequence ID" value="CCI87504.1"/>
    <property type="molecule type" value="Genomic_DNA"/>
</dbReference>
<feature type="domain" description="Beta-lactamase-related" evidence="2">
    <location>
        <begin position="40"/>
        <end position="353"/>
    </location>
</feature>
<feature type="chain" id="PRO_5003711698" evidence="1">
    <location>
        <begin position="30"/>
        <end position="374"/>
    </location>
</feature>
<keyword evidence="1" id="KW-0732">Signal</keyword>
<evidence type="ECO:0000313" key="3">
    <source>
        <dbReference type="EMBL" id="CCI87504.1"/>
    </source>
</evidence>
<protein>
    <submittedName>
        <fullName evidence="3">Beta-lactamase</fullName>
        <ecNumber evidence="3">3.5.2.6</ecNumber>
    </submittedName>
</protein>
<dbReference type="Gene3D" id="3.40.710.10">
    <property type="entry name" value="DD-peptidase/beta-lactamase superfamily"/>
    <property type="match status" value="1"/>
</dbReference>
<dbReference type="SUPFAM" id="SSF56601">
    <property type="entry name" value="beta-lactamase/transpeptidase-like"/>
    <property type="match status" value="1"/>
</dbReference>
<evidence type="ECO:0000313" key="4">
    <source>
        <dbReference type="Proteomes" id="UP000009326"/>
    </source>
</evidence>
<organism evidence="3 4">
    <name type="scientific">Lactobacillus gigeriorum DSM 23908 = CRBIP 24.85</name>
    <dbReference type="NCBI Taxonomy" id="1423751"/>
    <lineage>
        <taxon>Bacteria</taxon>
        <taxon>Bacillati</taxon>
        <taxon>Bacillota</taxon>
        <taxon>Bacilli</taxon>
        <taxon>Lactobacillales</taxon>
        <taxon>Lactobacillaceae</taxon>
        <taxon>Lactobacillus</taxon>
    </lineage>
</organism>
<accession>I7KPT3</accession>
<dbReference type="STRING" id="1423751.FC38_GL001381"/>
<dbReference type="PANTHER" id="PTHR46825:SF9">
    <property type="entry name" value="BETA-LACTAMASE-RELATED DOMAIN-CONTAINING PROTEIN"/>
    <property type="match status" value="1"/>
</dbReference>
<dbReference type="InterPro" id="IPR050491">
    <property type="entry name" value="AmpC-like"/>
</dbReference>
<dbReference type="PANTHER" id="PTHR46825">
    <property type="entry name" value="D-ALANYL-D-ALANINE-CARBOXYPEPTIDASE/ENDOPEPTIDASE AMPH"/>
    <property type="match status" value="1"/>
</dbReference>
<evidence type="ECO:0000259" key="2">
    <source>
        <dbReference type="Pfam" id="PF00144"/>
    </source>
</evidence>
<keyword evidence="3" id="KW-0378">Hydrolase</keyword>
<evidence type="ECO:0000256" key="1">
    <source>
        <dbReference type="SAM" id="SignalP"/>
    </source>
</evidence>
<dbReference type="Pfam" id="PF00144">
    <property type="entry name" value="Beta-lactamase"/>
    <property type="match status" value="1"/>
</dbReference>
<dbReference type="EC" id="3.5.2.6" evidence="3"/>
<proteinExistence type="predicted"/>